<dbReference type="GeneID" id="28842468"/>
<organism evidence="2 3">
    <name type="scientific">Pseudogymnoascus verrucosus</name>
    <dbReference type="NCBI Taxonomy" id="342668"/>
    <lineage>
        <taxon>Eukaryota</taxon>
        <taxon>Fungi</taxon>
        <taxon>Dikarya</taxon>
        <taxon>Ascomycota</taxon>
        <taxon>Pezizomycotina</taxon>
        <taxon>Leotiomycetes</taxon>
        <taxon>Thelebolales</taxon>
        <taxon>Thelebolaceae</taxon>
        <taxon>Pseudogymnoascus</taxon>
    </lineage>
</organism>
<protein>
    <submittedName>
        <fullName evidence="2">Uncharacterized protein</fullName>
    </submittedName>
</protein>
<dbReference type="RefSeq" id="XP_018126556.1">
    <property type="nucleotide sequence ID" value="XM_018278498.1"/>
</dbReference>
<evidence type="ECO:0000313" key="2">
    <source>
        <dbReference type="EMBL" id="OBT92823.1"/>
    </source>
</evidence>
<reference evidence="2 3" key="1">
    <citation type="submission" date="2016-03" db="EMBL/GenBank/DDBJ databases">
        <title>Comparative genomics of Pseudogymnoascus destructans, the fungus causing white-nose syndrome of bats.</title>
        <authorList>
            <person name="Palmer J.M."/>
            <person name="Drees K.P."/>
            <person name="Foster J.T."/>
            <person name="Lindner D.L."/>
        </authorList>
    </citation>
    <scope>NUCLEOTIDE SEQUENCE [LARGE SCALE GENOMIC DNA]</scope>
    <source>
        <strain evidence="2 3">UAMH 10579</strain>
    </source>
</reference>
<dbReference type="Proteomes" id="UP000091956">
    <property type="component" value="Unassembled WGS sequence"/>
</dbReference>
<dbReference type="EMBL" id="KV460261">
    <property type="protein sequence ID" value="OBT92823.1"/>
    <property type="molecule type" value="Genomic_DNA"/>
</dbReference>
<gene>
    <name evidence="2" type="ORF">VE01_09082</name>
</gene>
<name>A0A1B8GAF9_9PEZI</name>
<evidence type="ECO:0000313" key="3">
    <source>
        <dbReference type="Proteomes" id="UP000091956"/>
    </source>
</evidence>
<proteinExistence type="predicted"/>
<dbReference type="AlphaFoldDB" id="A0A1B8GAF9"/>
<keyword evidence="3" id="KW-1185">Reference proteome</keyword>
<sequence length="84" mass="9530">MLSNDTALLFAEISAKSSENRTPESQLQSASRFLHEAENHSTPRPGVPIVRDYYSDLYTPIRHQTSPVGNLWVELPKSRRFSLS</sequence>
<feature type="region of interest" description="Disordered" evidence="1">
    <location>
        <begin position="14"/>
        <end position="46"/>
    </location>
</feature>
<evidence type="ECO:0000256" key="1">
    <source>
        <dbReference type="SAM" id="MobiDB-lite"/>
    </source>
</evidence>
<reference evidence="3" key="2">
    <citation type="journal article" date="2018" name="Nat. Commun.">
        <title>Extreme sensitivity to ultraviolet light in the fungal pathogen causing white-nose syndrome of bats.</title>
        <authorList>
            <person name="Palmer J.M."/>
            <person name="Drees K.P."/>
            <person name="Foster J.T."/>
            <person name="Lindner D.L."/>
        </authorList>
    </citation>
    <scope>NUCLEOTIDE SEQUENCE [LARGE SCALE GENOMIC DNA]</scope>
    <source>
        <strain evidence="3">UAMH 10579</strain>
    </source>
</reference>
<accession>A0A1B8GAF9</accession>